<name>A0ABU1VYR8_9GAMM</name>
<protein>
    <submittedName>
        <fullName evidence="1">5-carboxymethyl-2-hydroxymuconate isomerase</fullName>
        <ecNumber evidence="1">5.3.3.10</ecNumber>
    </submittedName>
</protein>
<comment type="caution">
    <text evidence="1">The sequence shown here is derived from an EMBL/GenBank/DDBJ whole genome shotgun (WGS) entry which is preliminary data.</text>
</comment>
<dbReference type="PANTHER" id="PTHR37950:SF1">
    <property type="entry name" value="4-HYDROXYPHENYLACETATE CATABOLISM PROTEIN"/>
    <property type="match status" value="1"/>
</dbReference>
<dbReference type="RefSeq" id="WP_310276924.1">
    <property type="nucleotide sequence ID" value="NZ_JAVDWR010000004.1"/>
</dbReference>
<dbReference type="Gene3D" id="3.30.429.10">
    <property type="entry name" value="Macrophage Migration Inhibitory Factor"/>
    <property type="match status" value="1"/>
</dbReference>
<dbReference type="PANTHER" id="PTHR37950">
    <property type="entry name" value="4-HYDROXYPHENYLACETATE CATABOLISM PROTEIN"/>
    <property type="match status" value="1"/>
</dbReference>
<evidence type="ECO:0000313" key="2">
    <source>
        <dbReference type="Proteomes" id="UP001257909"/>
    </source>
</evidence>
<dbReference type="InterPro" id="IPR004220">
    <property type="entry name" value="5-COMe_2-OHmuconate_Isoase"/>
</dbReference>
<keyword evidence="1" id="KW-0413">Isomerase</keyword>
<accession>A0ABU1VYR8</accession>
<keyword evidence="2" id="KW-1185">Reference proteome</keyword>
<organism evidence="1 2">
    <name type="scientific">Rheinheimera soli</name>
    <dbReference type="NCBI Taxonomy" id="443616"/>
    <lineage>
        <taxon>Bacteria</taxon>
        <taxon>Pseudomonadati</taxon>
        <taxon>Pseudomonadota</taxon>
        <taxon>Gammaproteobacteria</taxon>
        <taxon>Chromatiales</taxon>
        <taxon>Chromatiaceae</taxon>
        <taxon>Rheinheimera</taxon>
    </lineage>
</organism>
<gene>
    <name evidence="1" type="ORF">J2W69_001792</name>
</gene>
<evidence type="ECO:0000313" key="1">
    <source>
        <dbReference type="EMBL" id="MDR7120854.1"/>
    </source>
</evidence>
<reference evidence="1 2" key="1">
    <citation type="submission" date="2023-07" db="EMBL/GenBank/DDBJ databases">
        <title>Sorghum-associated microbial communities from plants grown in Nebraska, USA.</title>
        <authorList>
            <person name="Schachtman D."/>
        </authorList>
    </citation>
    <scope>NUCLEOTIDE SEQUENCE [LARGE SCALE GENOMIC DNA]</scope>
    <source>
        <strain evidence="1 2">4138</strain>
    </source>
</reference>
<dbReference type="GO" id="GO:0008704">
    <property type="term" value="F:5-carboxymethyl-2-hydroxymuconate delta-isomerase activity"/>
    <property type="evidence" value="ECO:0007669"/>
    <property type="project" value="UniProtKB-EC"/>
</dbReference>
<proteinExistence type="predicted"/>
<dbReference type="InterPro" id="IPR014347">
    <property type="entry name" value="Tautomerase/MIF_sf"/>
</dbReference>
<dbReference type="Pfam" id="PF02962">
    <property type="entry name" value="CHMI"/>
    <property type="match status" value="1"/>
</dbReference>
<dbReference type="EMBL" id="JAVDWR010000004">
    <property type="protein sequence ID" value="MDR7120854.1"/>
    <property type="molecule type" value="Genomic_DNA"/>
</dbReference>
<sequence>MPHCIVEHSSSLNSEILVPLVFSGALKSELFEADGMDIKVRAIAYQSYLTGLEKSDFVHVVLKILSGRTPEQKKMLSKSVLSALQKLELQNCSLTVEVMDIDRSSYSKSVS</sequence>
<dbReference type="EC" id="5.3.3.10" evidence="1"/>
<dbReference type="SUPFAM" id="SSF55331">
    <property type="entry name" value="Tautomerase/MIF"/>
    <property type="match status" value="1"/>
</dbReference>
<dbReference type="CDD" id="cd00580">
    <property type="entry name" value="CHMI"/>
    <property type="match status" value="1"/>
</dbReference>
<dbReference type="Proteomes" id="UP001257909">
    <property type="component" value="Unassembled WGS sequence"/>
</dbReference>